<dbReference type="EMBL" id="CP001823">
    <property type="protein sequence ID" value="ACZ39124.1"/>
    <property type="molecule type" value="Genomic_DNA"/>
</dbReference>
<dbReference type="Proteomes" id="UP000002027">
    <property type="component" value="Chromosome 1"/>
</dbReference>
<proteinExistence type="predicted"/>
<dbReference type="SMART" id="SM00228">
    <property type="entry name" value="PDZ"/>
    <property type="match status" value="1"/>
</dbReference>
<dbReference type="KEGG" id="sti:Sthe_1690"/>
<dbReference type="eggNOG" id="COG1625">
    <property type="taxonomic scope" value="Bacteria"/>
</dbReference>
<dbReference type="Gene3D" id="3.20.20.70">
    <property type="entry name" value="Aldolase class I"/>
    <property type="match status" value="1"/>
</dbReference>
<dbReference type="SUPFAM" id="SSF50156">
    <property type="entry name" value="PDZ domain-like"/>
    <property type="match status" value="1"/>
</dbReference>
<organism evidence="2 3">
    <name type="scientific">Sphaerobacter thermophilus (strain ATCC 49802 / DSM 20745 / KCCM 41009 / NCIMB 13125 / S 6022)</name>
    <dbReference type="NCBI Taxonomy" id="479434"/>
    <lineage>
        <taxon>Bacteria</taxon>
        <taxon>Pseudomonadati</taxon>
        <taxon>Thermomicrobiota</taxon>
        <taxon>Thermomicrobia</taxon>
        <taxon>Sphaerobacterales</taxon>
        <taxon>Sphaerobacterineae</taxon>
        <taxon>Sphaerobacteraceae</taxon>
        <taxon>Sphaerobacter</taxon>
    </lineage>
</organism>
<dbReference type="Gene3D" id="2.30.42.10">
    <property type="match status" value="1"/>
</dbReference>
<reference evidence="3" key="1">
    <citation type="submission" date="2009-11" db="EMBL/GenBank/DDBJ databases">
        <title>The complete chromosome 1 of Sphaerobacter thermophilus DSM 20745.</title>
        <authorList>
            <person name="Lucas S."/>
            <person name="Copeland A."/>
            <person name="Lapidus A."/>
            <person name="Glavina del Rio T."/>
            <person name="Dalin E."/>
            <person name="Tice H."/>
            <person name="Bruce D."/>
            <person name="Goodwin L."/>
            <person name="Pitluck S."/>
            <person name="Kyrpides N."/>
            <person name="Mavromatis K."/>
            <person name="Ivanova N."/>
            <person name="Mikhailova N."/>
            <person name="LaButti K.M."/>
            <person name="Clum A."/>
            <person name="Sun H.I."/>
            <person name="Brettin T."/>
            <person name="Detter J.C."/>
            <person name="Han C."/>
            <person name="Larimer F."/>
            <person name="Land M."/>
            <person name="Hauser L."/>
            <person name="Markowitz V."/>
            <person name="Cheng J.F."/>
            <person name="Hugenholtz P."/>
            <person name="Woyke T."/>
            <person name="Wu D."/>
            <person name="Steenblock K."/>
            <person name="Schneider S."/>
            <person name="Pukall R."/>
            <person name="Goeker M."/>
            <person name="Klenk H.P."/>
            <person name="Eisen J.A."/>
        </authorList>
    </citation>
    <scope>NUCLEOTIDE SEQUENCE [LARGE SCALE GENOMIC DNA]</scope>
    <source>
        <strain evidence="3">ATCC 49802 / DSM 20745 / S 6022</strain>
    </source>
</reference>
<dbReference type="OrthoDB" id="9774724at2"/>
<dbReference type="InterPro" id="IPR045375">
    <property type="entry name" value="Put_radical_SAM-like_N"/>
</dbReference>
<dbReference type="Pfam" id="PF04459">
    <property type="entry name" value="DUF512"/>
    <property type="match status" value="1"/>
</dbReference>
<accession>D1C4F7</accession>
<feature type="domain" description="PDZ" evidence="1">
    <location>
        <begin position="18"/>
        <end position="69"/>
    </location>
</feature>
<reference evidence="2 3" key="2">
    <citation type="journal article" date="2010" name="Stand. Genomic Sci.">
        <title>Complete genome sequence of Desulfohalobium retbaense type strain (HR(100)).</title>
        <authorList>
            <person name="Spring S."/>
            <person name="Nolan M."/>
            <person name="Lapidus A."/>
            <person name="Glavina Del Rio T."/>
            <person name="Copeland A."/>
            <person name="Tice H."/>
            <person name="Cheng J.F."/>
            <person name="Lucas S."/>
            <person name="Land M."/>
            <person name="Chen F."/>
            <person name="Bruce D."/>
            <person name="Goodwin L."/>
            <person name="Pitluck S."/>
            <person name="Ivanova N."/>
            <person name="Mavromatis K."/>
            <person name="Mikhailova N."/>
            <person name="Pati A."/>
            <person name="Chen A."/>
            <person name="Palaniappan K."/>
            <person name="Hauser L."/>
            <person name="Chang Y.J."/>
            <person name="Jeffries C.D."/>
            <person name="Munk C."/>
            <person name="Kiss H."/>
            <person name="Chain P."/>
            <person name="Han C."/>
            <person name="Brettin T."/>
            <person name="Detter J.C."/>
            <person name="Schuler E."/>
            <person name="Goker M."/>
            <person name="Rohde M."/>
            <person name="Bristow J."/>
            <person name="Eisen J.A."/>
            <person name="Markowitz V."/>
            <person name="Hugenholtz P."/>
            <person name="Kyrpides N.C."/>
            <person name="Klenk H.P."/>
        </authorList>
    </citation>
    <scope>NUCLEOTIDE SEQUENCE [LARGE SCALE GENOMIC DNA]</scope>
    <source>
        <strain evidence="3">ATCC 49802 / DSM 20745 / S 6022</strain>
    </source>
</reference>
<dbReference type="RefSeq" id="WP_012872171.1">
    <property type="nucleotide sequence ID" value="NC_013523.1"/>
</dbReference>
<name>D1C4F7_SPHTD</name>
<evidence type="ECO:0000313" key="3">
    <source>
        <dbReference type="Proteomes" id="UP000002027"/>
    </source>
</evidence>
<dbReference type="InterPro" id="IPR058240">
    <property type="entry name" value="rSAM_sf"/>
</dbReference>
<keyword evidence="3" id="KW-1185">Reference proteome</keyword>
<dbReference type="STRING" id="479434.Sthe_1690"/>
<protein>
    <recommendedName>
        <fullName evidence="1">PDZ domain-containing protein</fullName>
    </recommendedName>
</protein>
<gene>
    <name evidence="2" type="ordered locus">Sthe_1690</name>
</gene>
<dbReference type="Pfam" id="PF17820">
    <property type="entry name" value="PDZ_6"/>
    <property type="match status" value="1"/>
</dbReference>
<sequence>MIATRRRFTDVPDQPGAIAEVAPNSLAAELGLQPGDRIVAVNGRALRDALDFQFYAEAEEVTLEVVRGEEVTLYEVERDSDEPWGITFADPTFDGIHLCNNQCPFCFIKQMPKGMRKSLYVMDDDYRYSMLYGNFITLTNLTEEDWQRIEEQRISPINVSVHATNPELRVALVGNPRAAQIMEDLARLERIGIDYNAQLVLCPGINDGPEMDRTIRDLISLGPHLLSIAAVPVGLSKFGQERQSRRVRLSRTCMRSLPGALLDIRRYTPEEAEGVIAQAEGWQVRFRRERGRTFLQLGDEFYLMTGKPVPPASHYDGFPQVEDGIGITRLFIDDAERLIRRGRKAATAGASGTIACGTLIAPTMQSLVDRVNDALDTRLRVVPIVNTFFGAEINVSGLLTGGLVRDALAGETATDPVFVSHHMLSKRTKTFLDDLHLEDLKGALGRPVFAAEYLTDVVQHLAAARPRIAL</sequence>
<dbReference type="Pfam" id="PF19238">
    <property type="entry name" value="Radical_SAM_2"/>
    <property type="match status" value="1"/>
</dbReference>
<dbReference type="InterPro" id="IPR036034">
    <property type="entry name" value="PDZ_sf"/>
</dbReference>
<evidence type="ECO:0000313" key="2">
    <source>
        <dbReference type="EMBL" id="ACZ39124.1"/>
    </source>
</evidence>
<dbReference type="InterPro" id="IPR007549">
    <property type="entry name" value="DUF512"/>
</dbReference>
<evidence type="ECO:0000259" key="1">
    <source>
        <dbReference type="PROSITE" id="PS50106"/>
    </source>
</evidence>
<dbReference type="PROSITE" id="PS50106">
    <property type="entry name" value="PDZ"/>
    <property type="match status" value="1"/>
</dbReference>
<dbReference type="HOGENOM" id="CLU_037396_0_0_0"/>
<dbReference type="InterPro" id="IPR001478">
    <property type="entry name" value="PDZ"/>
</dbReference>
<dbReference type="InterPro" id="IPR013785">
    <property type="entry name" value="Aldolase_TIM"/>
</dbReference>
<dbReference type="InParanoid" id="D1C4F7"/>
<dbReference type="SUPFAM" id="SSF102114">
    <property type="entry name" value="Radical SAM enzymes"/>
    <property type="match status" value="1"/>
</dbReference>
<dbReference type="InterPro" id="IPR041489">
    <property type="entry name" value="PDZ_6"/>
</dbReference>
<dbReference type="AlphaFoldDB" id="D1C4F7"/>